<dbReference type="Pfam" id="PF11738">
    <property type="entry name" value="DUF3298"/>
    <property type="match status" value="1"/>
</dbReference>
<sequence>MKRLEEAKRKYEETPIPEELSDRVMREIRKTEQPRRTVKSGYFWKVGMTAAAALAAAFITAVNTSEAFASSVGKIPVIGEIARVLTFRSYETETDELKISVDIPSIDMISEDFSDLEESANEEIHKLCQDYADEATKRAKSYRQAFLDTGGTQEEWEAHNIEIKVWYEVKTQTEDYLSLEIIGTESWSSANTETQYFNFNLKEGKTVVLEDLLGADYAQTAEESIRAQMQEREADSGEVFWEDEFKGVDENTKFYVNEAGNPVIVFDRYEIAPGAYGQPEFEIPVSGMEETEETTAEDASETIPEETWTESAGFEDNFSVDQEAAAEFGRQIKEAAATRDLEALADLAAYPLYVGFAEGGESVESKEEFLALGADRIFTGALTESVAAADENSLTPSMAGFVLSGESGAPNIIFGVRDGRLAVSGINY</sequence>
<evidence type="ECO:0000259" key="2">
    <source>
        <dbReference type="Pfam" id="PF11738"/>
    </source>
</evidence>
<gene>
    <name evidence="3" type="ORF">IAB44_15340</name>
</gene>
<feature type="transmembrane region" description="Helical" evidence="1">
    <location>
        <begin position="42"/>
        <end position="62"/>
    </location>
</feature>
<reference evidence="3" key="1">
    <citation type="submission" date="2020-10" db="EMBL/GenBank/DDBJ databases">
        <authorList>
            <person name="Gilroy R."/>
        </authorList>
    </citation>
    <scope>NUCLEOTIDE SEQUENCE</scope>
    <source>
        <strain evidence="3">CHK190-19873</strain>
    </source>
</reference>
<reference evidence="3" key="2">
    <citation type="journal article" date="2021" name="PeerJ">
        <title>Extensive microbial diversity within the chicken gut microbiome revealed by metagenomics and culture.</title>
        <authorList>
            <person name="Gilroy R."/>
            <person name="Ravi A."/>
            <person name="Getino M."/>
            <person name="Pursley I."/>
            <person name="Horton D.L."/>
            <person name="Alikhan N.F."/>
            <person name="Baker D."/>
            <person name="Gharbi K."/>
            <person name="Hall N."/>
            <person name="Watson M."/>
            <person name="Adriaenssens E.M."/>
            <person name="Foster-Nyarko E."/>
            <person name="Jarju S."/>
            <person name="Secka A."/>
            <person name="Antonio M."/>
            <person name="Oren A."/>
            <person name="Chaudhuri R.R."/>
            <person name="La Ragione R."/>
            <person name="Hildebrand F."/>
            <person name="Pallen M.J."/>
        </authorList>
    </citation>
    <scope>NUCLEOTIDE SEQUENCE</scope>
    <source>
        <strain evidence="3">CHK190-19873</strain>
    </source>
</reference>
<evidence type="ECO:0000313" key="3">
    <source>
        <dbReference type="EMBL" id="HIS32898.1"/>
    </source>
</evidence>
<comment type="caution">
    <text evidence="3">The sequence shown here is derived from an EMBL/GenBank/DDBJ whole genome shotgun (WGS) entry which is preliminary data.</text>
</comment>
<name>A0A9D1JLK9_9FIRM</name>
<feature type="domain" description="DUF3298" evidence="2">
    <location>
        <begin position="211"/>
        <end position="286"/>
    </location>
</feature>
<proteinExistence type="predicted"/>
<organism evidence="3 4">
    <name type="scientific">Candidatus Limivivens intestinipullorum</name>
    <dbReference type="NCBI Taxonomy" id="2840858"/>
    <lineage>
        <taxon>Bacteria</taxon>
        <taxon>Bacillati</taxon>
        <taxon>Bacillota</taxon>
        <taxon>Clostridia</taxon>
        <taxon>Lachnospirales</taxon>
        <taxon>Lachnospiraceae</taxon>
        <taxon>Lachnospiraceae incertae sedis</taxon>
        <taxon>Candidatus Limivivens</taxon>
    </lineage>
</organism>
<dbReference type="Proteomes" id="UP000823935">
    <property type="component" value="Unassembled WGS sequence"/>
</dbReference>
<keyword evidence="1" id="KW-0472">Membrane</keyword>
<dbReference type="Gene3D" id="3.90.640.20">
    <property type="entry name" value="Heat-shock cognate protein, ATPase"/>
    <property type="match status" value="1"/>
</dbReference>
<protein>
    <submittedName>
        <fullName evidence="3">DUF3298 domain-containing protein</fullName>
    </submittedName>
</protein>
<dbReference type="AlphaFoldDB" id="A0A9D1JLK9"/>
<dbReference type="InterPro" id="IPR021729">
    <property type="entry name" value="DUF3298"/>
</dbReference>
<evidence type="ECO:0000313" key="4">
    <source>
        <dbReference type="Proteomes" id="UP000823935"/>
    </source>
</evidence>
<keyword evidence="1" id="KW-0812">Transmembrane</keyword>
<dbReference type="Gene3D" id="3.30.565.40">
    <property type="entry name" value="Fervidobacterium nodosum Rt17-B1 like"/>
    <property type="match status" value="1"/>
</dbReference>
<accession>A0A9D1JLK9</accession>
<keyword evidence="1" id="KW-1133">Transmembrane helix</keyword>
<dbReference type="InterPro" id="IPR037126">
    <property type="entry name" value="PdaC/RsiV-like_sf"/>
</dbReference>
<dbReference type="EMBL" id="DVIQ01000105">
    <property type="protein sequence ID" value="HIS32898.1"/>
    <property type="molecule type" value="Genomic_DNA"/>
</dbReference>
<evidence type="ECO:0000256" key="1">
    <source>
        <dbReference type="SAM" id="Phobius"/>
    </source>
</evidence>